<sequence>MRARGDTQIRTRAEESTAPLMIPGERRGGAESWRRGPGGNAPQLGDDWAGCRGAPEVRQVDAAPALL</sequence>
<dbReference type="EMBL" id="JANPWB010000008">
    <property type="protein sequence ID" value="KAJ1162759.1"/>
    <property type="molecule type" value="Genomic_DNA"/>
</dbReference>
<evidence type="ECO:0000256" key="1">
    <source>
        <dbReference type="SAM" id="MobiDB-lite"/>
    </source>
</evidence>
<accession>A0AAV7SE66</accession>
<gene>
    <name evidence="2" type="ORF">NDU88_003224</name>
</gene>
<reference evidence="2" key="1">
    <citation type="journal article" date="2022" name="bioRxiv">
        <title>Sequencing and chromosome-scale assembly of the giantPleurodeles waltlgenome.</title>
        <authorList>
            <person name="Brown T."/>
            <person name="Elewa A."/>
            <person name="Iarovenko S."/>
            <person name="Subramanian E."/>
            <person name="Araus A.J."/>
            <person name="Petzold A."/>
            <person name="Susuki M."/>
            <person name="Suzuki K.-i.T."/>
            <person name="Hayashi T."/>
            <person name="Toyoda A."/>
            <person name="Oliveira C."/>
            <person name="Osipova E."/>
            <person name="Leigh N.D."/>
            <person name="Simon A."/>
            <person name="Yun M.H."/>
        </authorList>
    </citation>
    <scope>NUCLEOTIDE SEQUENCE</scope>
    <source>
        <strain evidence="2">20211129_DDA</strain>
        <tissue evidence="2">Liver</tissue>
    </source>
</reference>
<proteinExistence type="predicted"/>
<dbReference type="Proteomes" id="UP001066276">
    <property type="component" value="Chromosome 4_2"/>
</dbReference>
<feature type="region of interest" description="Disordered" evidence="1">
    <location>
        <begin position="1"/>
        <end position="52"/>
    </location>
</feature>
<protein>
    <submittedName>
        <fullName evidence="2">Uncharacterized protein</fullName>
    </submittedName>
</protein>
<dbReference type="AlphaFoldDB" id="A0AAV7SE66"/>
<organism evidence="2 3">
    <name type="scientific">Pleurodeles waltl</name>
    <name type="common">Iberian ribbed newt</name>
    <dbReference type="NCBI Taxonomy" id="8319"/>
    <lineage>
        <taxon>Eukaryota</taxon>
        <taxon>Metazoa</taxon>
        <taxon>Chordata</taxon>
        <taxon>Craniata</taxon>
        <taxon>Vertebrata</taxon>
        <taxon>Euteleostomi</taxon>
        <taxon>Amphibia</taxon>
        <taxon>Batrachia</taxon>
        <taxon>Caudata</taxon>
        <taxon>Salamandroidea</taxon>
        <taxon>Salamandridae</taxon>
        <taxon>Pleurodelinae</taxon>
        <taxon>Pleurodeles</taxon>
    </lineage>
</organism>
<feature type="compositionally biased region" description="Basic and acidic residues" evidence="1">
    <location>
        <begin position="1"/>
        <end position="15"/>
    </location>
</feature>
<evidence type="ECO:0000313" key="2">
    <source>
        <dbReference type="EMBL" id="KAJ1162759.1"/>
    </source>
</evidence>
<feature type="compositionally biased region" description="Basic and acidic residues" evidence="1">
    <location>
        <begin position="24"/>
        <end position="34"/>
    </location>
</feature>
<name>A0AAV7SE66_PLEWA</name>
<evidence type="ECO:0000313" key="3">
    <source>
        <dbReference type="Proteomes" id="UP001066276"/>
    </source>
</evidence>
<keyword evidence="3" id="KW-1185">Reference proteome</keyword>
<comment type="caution">
    <text evidence="2">The sequence shown here is derived from an EMBL/GenBank/DDBJ whole genome shotgun (WGS) entry which is preliminary data.</text>
</comment>